<dbReference type="Proteomes" id="UP000078046">
    <property type="component" value="Unassembled WGS sequence"/>
</dbReference>
<keyword evidence="1" id="KW-0238">DNA-binding</keyword>
<organism evidence="4 5">
    <name type="scientific">Intoshia linei</name>
    <dbReference type="NCBI Taxonomy" id="1819745"/>
    <lineage>
        <taxon>Eukaryota</taxon>
        <taxon>Metazoa</taxon>
        <taxon>Spiralia</taxon>
        <taxon>Lophotrochozoa</taxon>
        <taxon>Mesozoa</taxon>
        <taxon>Orthonectida</taxon>
        <taxon>Rhopaluridae</taxon>
        <taxon>Intoshia</taxon>
    </lineage>
</organism>
<evidence type="ECO:0000256" key="2">
    <source>
        <dbReference type="SAM" id="MobiDB-lite"/>
    </source>
</evidence>
<keyword evidence="5" id="KW-1185">Reference proteome</keyword>
<evidence type="ECO:0000313" key="4">
    <source>
        <dbReference type="EMBL" id="OAF66966.1"/>
    </source>
</evidence>
<dbReference type="GO" id="GO:0005634">
    <property type="term" value="C:nucleus"/>
    <property type="evidence" value="ECO:0007669"/>
    <property type="project" value="UniProtKB-SubCell"/>
</dbReference>
<dbReference type="InterPro" id="IPR001356">
    <property type="entry name" value="HD"/>
</dbReference>
<keyword evidence="1" id="KW-0371">Homeobox</keyword>
<accession>A0A177AYB5</accession>
<evidence type="ECO:0000256" key="1">
    <source>
        <dbReference type="PROSITE-ProRule" id="PRU00108"/>
    </source>
</evidence>
<name>A0A177AYB5_9BILA</name>
<dbReference type="GO" id="GO:0003677">
    <property type="term" value="F:DNA binding"/>
    <property type="evidence" value="ECO:0007669"/>
    <property type="project" value="UniProtKB-UniRule"/>
</dbReference>
<dbReference type="CDD" id="cd00086">
    <property type="entry name" value="homeodomain"/>
    <property type="match status" value="1"/>
</dbReference>
<comment type="subcellular location">
    <subcellularLocation>
        <location evidence="1">Nucleus</location>
    </subcellularLocation>
</comment>
<gene>
    <name evidence="4" type="ORF">A3Q56_05297</name>
</gene>
<dbReference type="PROSITE" id="PS50071">
    <property type="entry name" value="HOMEOBOX_2"/>
    <property type="match status" value="1"/>
</dbReference>
<dbReference type="InterPro" id="IPR009057">
    <property type="entry name" value="Homeodomain-like_sf"/>
</dbReference>
<evidence type="ECO:0000313" key="5">
    <source>
        <dbReference type="Proteomes" id="UP000078046"/>
    </source>
</evidence>
<sequence>MSSDLSTSKIRNWFKNRRQRDKRNIPLNYQHSSFKNVRIPSIQESKMSNMYQFNYHNMNQNLKADDANYKRYLYRGPGQRSNRQHYVCDPFRMPPPGQCSHLKPHHAYIPPDMAMQNLPSLHHVYESIWTHDQHQTTSFLPGIESTPSTNLIQTGSSGKCSTNDGSRSNVDISDIQLNKSNTSNSDSENLPVTKNSVF</sequence>
<feature type="DNA-binding region" description="Homeobox" evidence="1">
    <location>
        <begin position="3"/>
        <end position="25"/>
    </location>
</feature>
<comment type="caution">
    <text evidence="4">The sequence shown here is derived from an EMBL/GenBank/DDBJ whole genome shotgun (WGS) entry which is preliminary data.</text>
</comment>
<dbReference type="SUPFAM" id="SSF46689">
    <property type="entry name" value="Homeodomain-like"/>
    <property type="match status" value="1"/>
</dbReference>
<keyword evidence="1" id="KW-0539">Nucleus</keyword>
<evidence type="ECO:0000259" key="3">
    <source>
        <dbReference type="PROSITE" id="PS50071"/>
    </source>
</evidence>
<dbReference type="AlphaFoldDB" id="A0A177AYB5"/>
<dbReference type="EMBL" id="LWCA01000781">
    <property type="protein sequence ID" value="OAF66966.1"/>
    <property type="molecule type" value="Genomic_DNA"/>
</dbReference>
<feature type="domain" description="Homeobox" evidence="3">
    <location>
        <begin position="1"/>
        <end position="24"/>
    </location>
</feature>
<reference evidence="4 5" key="1">
    <citation type="submission" date="2016-04" db="EMBL/GenBank/DDBJ databases">
        <title>The genome of Intoshia linei affirms orthonectids as highly simplified spiralians.</title>
        <authorList>
            <person name="Mikhailov K.V."/>
            <person name="Slusarev G.S."/>
            <person name="Nikitin M.A."/>
            <person name="Logacheva M.D."/>
            <person name="Penin A."/>
            <person name="Aleoshin V."/>
            <person name="Panchin Y.V."/>
        </authorList>
    </citation>
    <scope>NUCLEOTIDE SEQUENCE [LARGE SCALE GENOMIC DNA]</scope>
    <source>
        <strain evidence="4">Intl2013</strain>
        <tissue evidence="4">Whole animal</tissue>
    </source>
</reference>
<proteinExistence type="predicted"/>
<protein>
    <recommendedName>
        <fullName evidence="3">Homeobox domain-containing protein</fullName>
    </recommendedName>
</protein>
<feature type="region of interest" description="Disordered" evidence="2">
    <location>
        <begin position="140"/>
        <end position="198"/>
    </location>
</feature>